<keyword evidence="2" id="KW-0808">Transferase</keyword>
<dbReference type="EMBL" id="BSYI01000003">
    <property type="protein sequence ID" value="GMG81253.1"/>
    <property type="molecule type" value="Genomic_DNA"/>
</dbReference>
<dbReference type="InterPro" id="IPR029055">
    <property type="entry name" value="Ntn_hydrolases_N"/>
</dbReference>
<evidence type="ECO:0000256" key="3">
    <source>
        <dbReference type="ARBA" id="ARBA00022801"/>
    </source>
</evidence>
<dbReference type="PANTHER" id="PTHR43199">
    <property type="entry name" value="GLUTATHIONE HYDROLASE"/>
    <property type="match status" value="1"/>
</dbReference>
<comment type="similarity">
    <text evidence="1">Belongs to the gamma-glutamyltransferase family.</text>
</comment>
<feature type="signal peptide" evidence="6">
    <location>
        <begin position="1"/>
        <end position="20"/>
    </location>
</feature>
<protein>
    <submittedName>
        <fullName evidence="7">Gamma-glutamyltransferase</fullName>
    </submittedName>
</protein>
<dbReference type="SUPFAM" id="SSF56235">
    <property type="entry name" value="N-terminal nucleophile aminohydrolases (Ntn hydrolases)"/>
    <property type="match status" value="1"/>
</dbReference>
<evidence type="ECO:0000256" key="2">
    <source>
        <dbReference type="ARBA" id="ARBA00022679"/>
    </source>
</evidence>
<reference evidence="7 8" key="1">
    <citation type="submission" date="2023-04" db="EMBL/GenBank/DDBJ databases">
        <title>Marinoamorphus aggregata gen. nov., sp. Nov., isolate from tissue of brittle star Ophioplocus japonicus.</title>
        <authorList>
            <person name="Kawano K."/>
            <person name="Sawayama S."/>
            <person name="Nakagawa S."/>
        </authorList>
    </citation>
    <scope>NUCLEOTIDE SEQUENCE [LARGE SCALE GENOMIC DNA]</scope>
    <source>
        <strain evidence="7 8">NKW23</strain>
    </source>
</reference>
<keyword evidence="4" id="KW-0865">Zymogen</keyword>
<dbReference type="InterPro" id="IPR051792">
    <property type="entry name" value="GGT_bact"/>
</dbReference>
<accession>A0ABQ6LJ77</accession>
<feature type="chain" id="PRO_5045440520" evidence="6">
    <location>
        <begin position="21"/>
        <end position="581"/>
    </location>
</feature>
<dbReference type="PRINTS" id="PR01210">
    <property type="entry name" value="GGTRANSPTASE"/>
</dbReference>
<dbReference type="Pfam" id="PF01019">
    <property type="entry name" value="G_glu_transpept"/>
    <property type="match status" value="1"/>
</dbReference>
<comment type="caution">
    <text evidence="7">The sequence shown here is derived from an EMBL/GenBank/DDBJ whole genome shotgun (WGS) entry which is preliminary data.</text>
</comment>
<dbReference type="InterPro" id="IPR043137">
    <property type="entry name" value="GGT_ssub_C"/>
</dbReference>
<evidence type="ECO:0000313" key="8">
    <source>
        <dbReference type="Proteomes" id="UP001239909"/>
    </source>
</evidence>
<evidence type="ECO:0000256" key="6">
    <source>
        <dbReference type="SAM" id="SignalP"/>
    </source>
</evidence>
<name>A0ABQ6LJ77_9RHOB</name>
<evidence type="ECO:0000256" key="4">
    <source>
        <dbReference type="ARBA" id="ARBA00023145"/>
    </source>
</evidence>
<proteinExistence type="inferred from homology"/>
<gene>
    <name evidence="7" type="primary">ggt_1</name>
    <name evidence="7" type="ORF">LNKW23_04660</name>
</gene>
<evidence type="ECO:0000256" key="1">
    <source>
        <dbReference type="ARBA" id="ARBA00009381"/>
    </source>
</evidence>
<dbReference type="RefSeq" id="WP_285669915.1">
    <property type="nucleotide sequence ID" value="NZ_BSYI01000003.1"/>
</dbReference>
<dbReference type="Gene3D" id="1.10.246.130">
    <property type="match status" value="1"/>
</dbReference>
<evidence type="ECO:0000313" key="7">
    <source>
        <dbReference type="EMBL" id="GMG81253.1"/>
    </source>
</evidence>
<keyword evidence="8" id="KW-1185">Reference proteome</keyword>
<keyword evidence="3" id="KW-0378">Hydrolase</keyword>
<dbReference type="PANTHER" id="PTHR43199:SF1">
    <property type="entry name" value="GLUTATHIONE HYDROLASE PROENZYME"/>
    <property type="match status" value="1"/>
</dbReference>
<dbReference type="InterPro" id="IPR043138">
    <property type="entry name" value="GGT_lsub"/>
</dbReference>
<keyword evidence="6" id="KW-0732">Signal</keyword>
<feature type="region of interest" description="Disordered" evidence="5">
    <location>
        <begin position="374"/>
        <end position="396"/>
    </location>
</feature>
<sequence length="581" mass="59514">MMHLTRLLAGLALAALPVLAGAQALPSRADPEAATGLAAKPLVRAGRQMIVTANPHATDAGLAMLRAGGSAADASIAALLVLNVVEPQSSGLGGGAFALVHGPDGLVSLDARETAPMAAGPDWFLEDGAPLPWIEASESGRAIGVPGLPRLLETLHARHGRLPWADLFAPAIRLAAEGFAVSHRLAGMIESGQARLARTEAGAVFLDGGAPLAEGSRLVQPALAETLRTVAREGAAAIYGGPIAEAIVAAAARAPRPGALGLADLAAYRVVERAPVCMSYRGRHRVCGMGPPSSGATTVGQILALMGRRKPADFDRESPYLWHLFAEASRLAYADRAAWLADPDQVPVPVAGLLDPGYIARRARLVHPFRAAEGEAEAGMPPGATLPAPGDGRTSPGTTHLSVIDAEGLAISLTASIETAFGSGRIAAGMLLNNQLTDFSFRPLTEDGRPVANAPGPGKRPRSSMAPSIVYRAGETAPHILIGSPGGSRIPEYVAGALIGMLDLGMDPAEAAALFHVSQRNRGAVTLEAGAMPPRLDAALGALGHRVETAEMTSGLHILRIGADGLEGGADPRREGLAAGD</sequence>
<evidence type="ECO:0000256" key="5">
    <source>
        <dbReference type="SAM" id="MobiDB-lite"/>
    </source>
</evidence>
<dbReference type="Proteomes" id="UP001239909">
    <property type="component" value="Unassembled WGS sequence"/>
</dbReference>
<dbReference type="Gene3D" id="3.60.20.40">
    <property type="match status" value="1"/>
</dbReference>
<organism evidence="7 8">
    <name type="scientific">Paralimibaculum aggregatum</name>
    <dbReference type="NCBI Taxonomy" id="3036245"/>
    <lineage>
        <taxon>Bacteria</taxon>
        <taxon>Pseudomonadati</taxon>
        <taxon>Pseudomonadota</taxon>
        <taxon>Alphaproteobacteria</taxon>
        <taxon>Rhodobacterales</taxon>
        <taxon>Paracoccaceae</taxon>
        <taxon>Paralimibaculum</taxon>
    </lineage>
</organism>